<accession>Q2Z172</accession>
<dbReference type="RefSeq" id="YP_418042.1">
    <property type="nucleotide sequence ID" value="NC_007623.1"/>
</dbReference>
<evidence type="ECO:0000313" key="2">
    <source>
        <dbReference type="EMBL" id="CAG27103.1"/>
    </source>
</evidence>
<reference evidence="2 3" key="4">
    <citation type="journal article" date="2005" name="J. Mol. Biol.">
        <title>Genome comparison of Pseudomonas aeruginosa large phages.</title>
        <authorList>
            <person name="Hertveldt K."/>
            <person name="Lavigne R."/>
            <person name="Pleteneva E."/>
            <person name="Sernova N."/>
            <person name="Kurochkina L."/>
            <person name="Korchevskii R."/>
            <person name="Robben J."/>
            <person name="Mesyanzhinov V."/>
            <person name="Krylov V.N."/>
            <person name="Volckaert G."/>
        </authorList>
    </citation>
    <scope>NUCLEOTIDE SEQUENCE</scope>
</reference>
<evidence type="ECO:0000313" key="3">
    <source>
        <dbReference type="Proteomes" id="UP000001239"/>
    </source>
</evidence>
<dbReference type="KEGG" id="vg:5176638"/>
<reference evidence="2 3" key="3">
    <citation type="journal article" date="2004" name="Bioinformatics">
        <title>PHIRE, a deterministic approach to reveal regulatory elements in bacteriophage genomes.</title>
        <authorList>
            <person name="Lavigne R."/>
            <person name="Sun W.D."/>
            <person name="Volckaert G."/>
        </authorList>
    </citation>
    <scope>NUCLEOTIDE SEQUENCE [LARGE SCALE GENOMIC DNA]</scope>
</reference>
<feature type="region of interest" description="Disordered" evidence="1">
    <location>
        <begin position="1"/>
        <end position="21"/>
    </location>
</feature>
<dbReference type="OrthoDB" id="2198at10239"/>
<organism evidence="2 3">
    <name type="scientific">Pseudomonas phage EL</name>
    <dbReference type="NCBI Taxonomy" id="273133"/>
    <lineage>
        <taxon>Viruses</taxon>
        <taxon>Duplodnaviria</taxon>
        <taxon>Heunggongvirae</taxon>
        <taxon>Uroviricota</taxon>
        <taxon>Caudoviricetes</taxon>
        <taxon>Chimalliviridae</taxon>
        <taxon>Elvirus</taxon>
        <taxon>Elvirus EL</taxon>
    </lineage>
</organism>
<feature type="compositionally biased region" description="Polar residues" evidence="1">
    <location>
        <begin position="1"/>
        <end position="10"/>
    </location>
</feature>
<evidence type="ECO:0000256" key="1">
    <source>
        <dbReference type="SAM" id="MobiDB-lite"/>
    </source>
</evidence>
<keyword evidence="3" id="KW-1185">Reference proteome</keyword>
<reference evidence="2 3" key="1">
    <citation type="journal article" date="2002" name="Genetika">
        <title>Phenogenetic characterization of a group of giant Phi KZ-like bacteriophages of Pseudomonas aeruginosa].</title>
        <authorList>
            <person name="Burkal'tseva M.V."/>
            <person name="Krylov V.N."/>
            <person name="Pleteneva E.A."/>
            <person name="Shaburova O.V."/>
            <person name="Krylov S.V."/>
            <person name="Volckaert G."/>
            <person name="Sykilinda N.N."/>
            <person name="Kurochkina L.P."/>
            <person name="Mesyanzhinov V.V."/>
        </authorList>
    </citation>
    <scope>NUCLEOTIDE SEQUENCE [LARGE SCALE GENOMIC DNA]</scope>
</reference>
<proteinExistence type="predicted"/>
<dbReference type="EMBL" id="AJ697969">
    <property type="protein sequence ID" value="CAG27103.1"/>
    <property type="molecule type" value="Genomic_DNA"/>
</dbReference>
<protein>
    <recommendedName>
        <fullName evidence="4">Virion structural protein</fullName>
    </recommendedName>
</protein>
<dbReference type="GeneID" id="5176638"/>
<name>Q2Z172_9CAUD</name>
<dbReference type="Proteomes" id="UP000001239">
    <property type="component" value="Segment"/>
</dbReference>
<evidence type="ECO:0008006" key="4">
    <source>
        <dbReference type="Google" id="ProtNLM"/>
    </source>
</evidence>
<reference evidence="2 3" key="2">
    <citation type="journal article" date="2003" name="Res. Microbiol.">
        <title>Myoviridae bacteriophages of Pseudomonas aeruginosa: a long and complex evolutionary pathway.</title>
        <authorList>
            <person name="Krylov V.N."/>
            <person name="Pleteneva E.A."/>
            <person name="Bourkalsteva M.V."/>
            <person name="Shaburova O.V."/>
            <person name="Volckaert G."/>
            <person name="Sykilinda N.N."/>
            <person name="Kurochkina L.P."/>
            <person name="Mesyanzhinov V.V."/>
        </authorList>
    </citation>
    <scope>NUCLEOTIDE SEQUENCE [LARGE SCALE GENOMIC DNA]</scope>
</reference>
<sequence length="574" mass="64993">MFDNKPSTSAERAVAGTDLAPENDGQRYRIHYLPDIYDPDKHPPEDIVKYVVPRERELVIDVPNKQFLEVIHVDYQGKTLKSTLVPWEPRTSEDGTTTEQDWIFGLRGGPLLGEALLSVDYSQRPNVARVDSTIMRPGAAYAKLYLGNDASDNGRIISAQYDKSANMISNKVPTKLAEIVDRTNLEIMTTGPFSVTENEEALKDGTRCTLVFYDEGGNFIPPVQPVMVQHCAYMRDHQIGTKYVTEIELLTPWFTNTVNAEKIIIPVNVLVTAIEFRAVIHYSDGSTSAPMPVNGERFNLYGLNEWRPTWPGQEGEIVLTLKLAANEQHYIAKPGSPDHISRTYSVEAGPVKGAYSPKIYTFPQWDPSISGYRLQHWLLDLDRKTAIDVTAQVKFNEKSEVWRPSAYGVAQSLIFNLNLRDVSSQYESVIFRQYTTIVLYKDINGPGKRFDVSFSQNKPSYEAKFIVAKNAGAATTVNVANGYGNQTDWLKALYWGVEPSFNRFDEEKAPLPTHFYLVHEDGRSWRYPISDWNKNNAINIELQKGKTWFLRWVERQTSGDEKQLAVTGVTVEFP</sequence>